<evidence type="ECO:0000313" key="3">
    <source>
        <dbReference type="Proteomes" id="UP000649617"/>
    </source>
</evidence>
<proteinExistence type="predicted"/>
<sequence>AEQTQEPGTAVEAAIAEEIAPEPVDSTGATHMECNVDGATGSTGGQEMDSRRAWRKTRVSRKQWRSFRPDEN</sequence>
<gene>
    <name evidence="2" type="ORF">SPIL2461_LOCUS15596</name>
</gene>
<protein>
    <submittedName>
        <fullName evidence="2">Uncharacterized protein</fullName>
    </submittedName>
</protein>
<reference evidence="2" key="1">
    <citation type="submission" date="2021-02" db="EMBL/GenBank/DDBJ databases">
        <authorList>
            <person name="Dougan E. K."/>
            <person name="Rhodes N."/>
            <person name="Thang M."/>
            <person name="Chan C."/>
        </authorList>
    </citation>
    <scope>NUCLEOTIDE SEQUENCE</scope>
</reference>
<comment type="caution">
    <text evidence="2">The sequence shown here is derived from an EMBL/GenBank/DDBJ whole genome shotgun (WGS) entry which is preliminary data.</text>
</comment>
<feature type="region of interest" description="Disordered" evidence="1">
    <location>
        <begin position="37"/>
        <end position="72"/>
    </location>
</feature>
<dbReference type="EMBL" id="CAJNIZ010038768">
    <property type="protein sequence ID" value="CAE7582146.1"/>
    <property type="molecule type" value="Genomic_DNA"/>
</dbReference>
<feature type="non-terminal residue" evidence="2">
    <location>
        <position position="1"/>
    </location>
</feature>
<dbReference type="Proteomes" id="UP000649617">
    <property type="component" value="Unassembled WGS sequence"/>
</dbReference>
<organism evidence="2 3">
    <name type="scientific">Symbiodinium pilosum</name>
    <name type="common">Dinoflagellate</name>
    <dbReference type="NCBI Taxonomy" id="2952"/>
    <lineage>
        <taxon>Eukaryota</taxon>
        <taxon>Sar</taxon>
        <taxon>Alveolata</taxon>
        <taxon>Dinophyceae</taxon>
        <taxon>Suessiales</taxon>
        <taxon>Symbiodiniaceae</taxon>
        <taxon>Symbiodinium</taxon>
    </lineage>
</organism>
<evidence type="ECO:0000313" key="2">
    <source>
        <dbReference type="EMBL" id="CAE7582146.1"/>
    </source>
</evidence>
<feature type="compositionally biased region" description="Basic residues" evidence="1">
    <location>
        <begin position="53"/>
        <end position="65"/>
    </location>
</feature>
<dbReference type="AlphaFoldDB" id="A0A812UPS2"/>
<accession>A0A812UPS2</accession>
<name>A0A812UPS2_SYMPI</name>
<keyword evidence="3" id="KW-1185">Reference proteome</keyword>
<evidence type="ECO:0000256" key="1">
    <source>
        <dbReference type="SAM" id="MobiDB-lite"/>
    </source>
</evidence>